<evidence type="ECO:0000256" key="1">
    <source>
        <dbReference type="ARBA" id="ARBA00001424"/>
    </source>
</evidence>
<dbReference type="GO" id="GO:0004177">
    <property type="term" value="F:aminopeptidase activity"/>
    <property type="evidence" value="ECO:0007669"/>
    <property type="project" value="UniProtKB-KW"/>
</dbReference>
<evidence type="ECO:0000313" key="12">
    <source>
        <dbReference type="Proteomes" id="UP001597425"/>
    </source>
</evidence>
<proteinExistence type="inferred from homology"/>
<evidence type="ECO:0000256" key="9">
    <source>
        <dbReference type="ARBA" id="ARBA00023211"/>
    </source>
</evidence>
<dbReference type="Gene3D" id="3.40.350.10">
    <property type="entry name" value="Creatinase/prolidase N-terminal domain"/>
    <property type="match status" value="1"/>
</dbReference>
<keyword evidence="9" id="KW-0464">Manganese</keyword>
<evidence type="ECO:0000256" key="8">
    <source>
        <dbReference type="ARBA" id="ARBA00023049"/>
    </source>
</evidence>
<dbReference type="InterPro" id="IPR029149">
    <property type="entry name" value="Creatin/AminoP/Spt16_N"/>
</dbReference>
<keyword evidence="6" id="KW-0479">Metal-binding</keyword>
<evidence type="ECO:0000256" key="4">
    <source>
        <dbReference type="ARBA" id="ARBA00012574"/>
    </source>
</evidence>
<dbReference type="SUPFAM" id="SSF55920">
    <property type="entry name" value="Creatinase/aminopeptidase"/>
    <property type="match status" value="1"/>
</dbReference>
<dbReference type="PANTHER" id="PTHR43226:SF4">
    <property type="entry name" value="XAA-PRO AMINOPEPTIDASE 3"/>
    <property type="match status" value="1"/>
</dbReference>
<evidence type="ECO:0000256" key="2">
    <source>
        <dbReference type="ARBA" id="ARBA00001936"/>
    </source>
</evidence>
<dbReference type="CDD" id="cd01087">
    <property type="entry name" value="Prolidase"/>
    <property type="match status" value="1"/>
</dbReference>
<dbReference type="EMBL" id="JBHUJD010000003">
    <property type="protein sequence ID" value="MFD2309502.1"/>
    <property type="molecule type" value="Genomic_DNA"/>
</dbReference>
<keyword evidence="11" id="KW-0031">Aminopeptidase</keyword>
<accession>A0ABW5E854</accession>
<dbReference type="InterPro" id="IPR007865">
    <property type="entry name" value="Aminopep_P_N"/>
</dbReference>
<dbReference type="InterPro" id="IPR000994">
    <property type="entry name" value="Pept_M24"/>
</dbReference>
<gene>
    <name evidence="11" type="primary">pepP</name>
    <name evidence="11" type="ORF">ACFSKX_03645</name>
</gene>
<reference evidence="12" key="1">
    <citation type="journal article" date="2019" name="Int. J. Syst. Evol. Microbiol.">
        <title>The Global Catalogue of Microorganisms (GCM) 10K type strain sequencing project: providing services to taxonomists for standard genome sequencing and annotation.</title>
        <authorList>
            <consortium name="The Broad Institute Genomics Platform"/>
            <consortium name="The Broad Institute Genome Sequencing Center for Infectious Disease"/>
            <person name="Wu L."/>
            <person name="Ma J."/>
        </authorList>
    </citation>
    <scope>NUCLEOTIDE SEQUENCE [LARGE SCALE GENOMIC DNA]</scope>
    <source>
        <strain evidence="12">KCTC 12848</strain>
    </source>
</reference>
<keyword evidence="7 11" id="KW-0378">Hydrolase</keyword>
<evidence type="ECO:0000313" key="11">
    <source>
        <dbReference type="EMBL" id="MFD2309502.1"/>
    </source>
</evidence>
<dbReference type="RefSeq" id="WP_265721728.1">
    <property type="nucleotide sequence ID" value="NZ_JAPIVK010000014.1"/>
</dbReference>
<evidence type="ECO:0000256" key="5">
    <source>
        <dbReference type="ARBA" id="ARBA00022670"/>
    </source>
</evidence>
<keyword evidence="8" id="KW-0482">Metalloprotease</keyword>
<comment type="similarity">
    <text evidence="3">Belongs to the peptidase M24B family.</text>
</comment>
<protein>
    <recommendedName>
        <fullName evidence="4">Xaa-Pro aminopeptidase</fullName>
        <ecNumber evidence="4">3.4.11.9</ecNumber>
    </recommendedName>
</protein>
<dbReference type="Pfam" id="PF05195">
    <property type="entry name" value="AMP_N"/>
    <property type="match status" value="1"/>
</dbReference>
<dbReference type="Proteomes" id="UP001597425">
    <property type="component" value="Unassembled WGS sequence"/>
</dbReference>
<dbReference type="Pfam" id="PF00557">
    <property type="entry name" value="Peptidase_M24"/>
    <property type="match status" value="1"/>
</dbReference>
<dbReference type="NCBIfam" id="NF008131">
    <property type="entry name" value="PRK10879.1"/>
    <property type="match status" value="1"/>
</dbReference>
<dbReference type="Gene3D" id="3.90.230.10">
    <property type="entry name" value="Creatinase/methionine aminopeptidase superfamily"/>
    <property type="match status" value="1"/>
</dbReference>
<feature type="domain" description="Aminopeptidase P N-terminal" evidence="10">
    <location>
        <begin position="12"/>
        <end position="146"/>
    </location>
</feature>
<evidence type="ECO:0000259" key="10">
    <source>
        <dbReference type="SMART" id="SM01011"/>
    </source>
</evidence>
<name>A0ABW5E854_9GAMM</name>
<dbReference type="SMART" id="SM01011">
    <property type="entry name" value="AMP_N"/>
    <property type="match status" value="1"/>
</dbReference>
<sequence>MAVGRKGPAAGIAKAEYARRRAHLIAGLAPDSLAIVPAAREQLRSRDTYFPFRQDSDFLYLTGFNEPEALLVLVPGRDQGEELLFCRERDAEKEMWDGPRLGPERAVERCGLCDAFPIGDLDDILPGLLEGRERIYYTMGRFPQLDRRLQHYLQALDGAPGSAGAPEMVDLDRQLHDLRLYKSAQELRLMRRAAGITAEAHRRAMLACRPGVYEYTLEAELLRTFVAAGARQPAYPSIVGGGRNALVMHYCSNDAALKNGDLVLVDAGCEYRGYAADVTRTYPVNGRFSGAQRALYEIVLAAQRAAIDAIRIGNHWDQPHMASVRTMTEGLAELGLLRGEIDGLIESGAYRRFYMHRAGHWLGMDVHDVGDYRVHGQWRQLEAGMAMTVEPGLYIAADDRKVPEKFRGIGIRIEDDVALTKDGAQVLSAAAPRTIAEIEDTMRQGTEETQLQGELW</sequence>
<organism evidence="11 12">
    <name type="scientific">Microbulbifer halophilus</name>
    <dbReference type="NCBI Taxonomy" id="453963"/>
    <lineage>
        <taxon>Bacteria</taxon>
        <taxon>Pseudomonadati</taxon>
        <taxon>Pseudomonadota</taxon>
        <taxon>Gammaproteobacteria</taxon>
        <taxon>Cellvibrionales</taxon>
        <taxon>Microbulbiferaceae</taxon>
        <taxon>Microbulbifer</taxon>
    </lineage>
</organism>
<evidence type="ECO:0000256" key="7">
    <source>
        <dbReference type="ARBA" id="ARBA00022801"/>
    </source>
</evidence>
<dbReference type="InterPro" id="IPR036005">
    <property type="entry name" value="Creatinase/aminopeptidase-like"/>
</dbReference>
<keyword evidence="5" id="KW-0645">Protease</keyword>
<dbReference type="SUPFAM" id="SSF53092">
    <property type="entry name" value="Creatinase/prolidase N-terminal domain"/>
    <property type="match status" value="1"/>
</dbReference>
<keyword evidence="12" id="KW-1185">Reference proteome</keyword>
<dbReference type="EC" id="3.4.11.9" evidence="4"/>
<comment type="caution">
    <text evidence="11">The sequence shown here is derived from an EMBL/GenBank/DDBJ whole genome shotgun (WGS) entry which is preliminary data.</text>
</comment>
<comment type="cofactor">
    <cofactor evidence="2">
        <name>Mn(2+)</name>
        <dbReference type="ChEBI" id="CHEBI:29035"/>
    </cofactor>
</comment>
<evidence type="ECO:0000256" key="3">
    <source>
        <dbReference type="ARBA" id="ARBA00008766"/>
    </source>
</evidence>
<comment type="catalytic activity">
    <reaction evidence="1">
        <text>Release of any N-terminal amino acid, including proline, that is linked to proline, even from a dipeptide or tripeptide.</text>
        <dbReference type="EC" id="3.4.11.9"/>
    </reaction>
</comment>
<evidence type="ECO:0000256" key="6">
    <source>
        <dbReference type="ARBA" id="ARBA00022723"/>
    </source>
</evidence>
<dbReference type="InterPro" id="IPR052433">
    <property type="entry name" value="X-Pro_dipept-like"/>
</dbReference>
<dbReference type="PANTHER" id="PTHR43226">
    <property type="entry name" value="XAA-PRO AMINOPEPTIDASE 3"/>
    <property type="match status" value="1"/>
</dbReference>